<comment type="caution">
    <text evidence="1">The sequence shown here is derived from an EMBL/GenBank/DDBJ whole genome shotgun (WGS) entry which is preliminary data.</text>
</comment>
<reference evidence="1 2" key="1">
    <citation type="submission" date="2024-08" db="EMBL/GenBank/DDBJ databases">
        <title>Whole-genome sequencing of halo(alkali)philic microorganisms from hypersaline lakes.</title>
        <authorList>
            <person name="Sorokin D.Y."/>
            <person name="Merkel A.Y."/>
            <person name="Messina E."/>
            <person name="Yakimov M."/>
        </authorList>
    </citation>
    <scope>NUCLEOTIDE SEQUENCE [LARGE SCALE GENOMIC DNA]</scope>
    <source>
        <strain evidence="1 2">AB-hyl4</strain>
    </source>
</reference>
<dbReference type="RefSeq" id="WP_425347008.1">
    <property type="nucleotide sequence ID" value="NZ_JBGUBD010000015.1"/>
</dbReference>
<proteinExistence type="predicted"/>
<protein>
    <submittedName>
        <fullName evidence="1">Uncharacterized protein</fullName>
    </submittedName>
</protein>
<accession>A0ABV4UC53</accession>
<dbReference type="Proteomes" id="UP001575105">
    <property type="component" value="Unassembled WGS sequence"/>
</dbReference>
<dbReference type="EMBL" id="JBGUBD010000015">
    <property type="protein sequence ID" value="MFA9480083.1"/>
    <property type="molecule type" value="Genomic_DNA"/>
</dbReference>
<sequence length="58" mass="6326">MSSGDGGRAIIRHEVWCGHVGPERVVPLTAERNEEAIGSQAMVGAGSPRGTWLRKWLR</sequence>
<keyword evidence="2" id="KW-1185">Reference proteome</keyword>
<name>A0ABV4UC53_9BACT</name>
<organism evidence="1 2">
    <name type="scientific">Natronomicrosphaera hydrolytica</name>
    <dbReference type="NCBI Taxonomy" id="3242702"/>
    <lineage>
        <taxon>Bacteria</taxon>
        <taxon>Pseudomonadati</taxon>
        <taxon>Planctomycetota</taxon>
        <taxon>Phycisphaerae</taxon>
        <taxon>Phycisphaerales</taxon>
        <taxon>Phycisphaeraceae</taxon>
        <taxon>Natronomicrosphaera</taxon>
    </lineage>
</organism>
<evidence type="ECO:0000313" key="1">
    <source>
        <dbReference type="EMBL" id="MFA9480083.1"/>
    </source>
</evidence>
<gene>
    <name evidence="1" type="ORF">ACERK3_17550</name>
</gene>
<evidence type="ECO:0000313" key="2">
    <source>
        <dbReference type="Proteomes" id="UP001575105"/>
    </source>
</evidence>